<dbReference type="Pfam" id="PF00179">
    <property type="entry name" value="UQ_con"/>
    <property type="match status" value="1"/>
</dbReference>
<evidence type="ECO:0000313" key="4">
    <source>
        <dbReference type="EMBL" id="QHT01903.1"/>
    </source>
</evidence>
<dbReference type="PANTHER" id="PTHR46116">
    <property type="entry name" value="(E3-INDEPENDENT) E2 UBIQUITIN-CONJUGATING ENZYME"/>
    <property type="match status" value="1"/>
</dbReference>
<dbReference type="Gene3D" id="3.10.110.10">
    <property type="entry name" value="Ubiquitin Conjugating Enzyme"/>
    <property type="match status" value="1"/>
</dbReference>
<dbReference type="InterPro" id="IPR000608">
    <property type="entry name" value="UBC"/>
</dbReference>
<keyword evidence="1" id="KW-0808">Transferase</keyword>
<dbReference type="GO" id="GO:0016740">
    <property type="term" value="F:transferase activity"/>
    <property type="evidence" value="ECO:0007669"/>
    <property type="project" value="UniProtKB-KW"/>
</dbReference>
<sequence length="252" mass="29345">MYINNSAIKRIAKDVKYIITNEASLSSENIYYKHDEENVFKGYALIIGNKDTPYAYGYYFFEFIFPETYPFAPPQVNYLTNDGAMRFNPNLYSNGKVCLSILNTWAGESWSSCQSIHSILFTLVTILCDYPLLNEPGVREQHSELNKYNYLVFYKNIEFSIVAIICLINDFPTEHSVGRKKAAHNIEIMRKFKTIVNSAFETNKTQLLELINANKIKYSNFIVMKNPFEIVFYNLIYSLNYNKLYDLVKDVC</sequence>
<dbReference type="InterPro" id="IPR016135">
    <property type="entry name" value="UBQ-conjugating_enzyme/RWD"/>
</dbReference>
<dbReference type="EMBL" id="MN739383">
    <property type="protein sequence ID" value="QHT01903.1"/>
    <property type="molecule type" value="Genomic_DNA"/>
</dbReference>
<evidence type="ECO:0000256" key="1">
    <source>
        <dbReference type="ARBA" id="ARBA00022679"/>
    </source>
</evidence>
<dbReference type="SUPFAM" id="SSF54495">
    <property type="entry name" value="UBC-like"/>
    <property type="match status" value="1"/>
</dbReference>
<evidence type="ECO:0000259" key="3">
    <source>
        <dbReference type="PROSITE" id="PS50127"/>
    </source>
</evidence>
<dbReference type="AlphaFoldDB" id="A0A6C0CC41"/>
<dbReference type="PANTHER" id="PTHR46116:SF39">
    <property type="entry name" value="BACULOVIRAL IAP REPEAT-CONTAINING PROTEIN 6"/>
    <property type="match status" value="1"/>
</dbReference>
<reference evidence="4" key="1">
    <citation type="journal article" date="2020" name="Nature">
        <title>Giant virus diversity and host interactions through global metagenomics.</title>
        <authorList>
            <person name="Schulz F."/>
            <person name="Roux S."/>
            <person name="Paez-Espino D."/>
            <person name="Jungbluth S."/>
            <person name="Walsh D.A."/>
            <person name="Denef V.J."/>
            <person name="McMahon K.D."/>
            <person name="Konstantinidis K.T."/>
            <person name="Eloe-Fadrosh E.A."/>
            <person name="Kyrpides N.C."/>
            <person name="Woyke T."/>
        </authorList>
    </citation>
    <scope>NUCLEOTIDE SEQUENCE</scope>
    <source>
        <strain evidence="4">GVMAG-M-3300020523-10</strain>
    </source>
</reference>
<proteinExistence type="predicted"/>
<accession>A0A6C0CC41</accession>
<protein>
    <recommendedName>
        <fullName evidence="3">UBC core domain-containing protein</fullName>
    </recommendedName>
</protein>
<name>A0A6C0CC41_9ZZZZ</name>
<feature type="domain" description="UBC core" evidence="3">
    <location>
        <begin position="6"/>
        <end position="166"/>
    </location>
</feature>
<dbReference type="SMART" id="SM00212">
    <property type="entry name" value="UBCc"/>
    <property type="match status" value="1"/>
</dbReference>
<organism evidence="4">
    <name type="scientific">viral metagenome</name>
    <dbReference type="NCBI Taxonomy" id="1070528"/>
    <lineage>
        <taxon>unclassified sequences</taxon>
        <taxon>metagenomes</taxon>
        <taxon>organismal metagenomes</taxon>
    </lineage>
</organism>
<keyword evidence="2" id="KW-0833">Ubl conjugation pathway</keyword>
<dbReference type="PROSITE" id="PS50127">
    <property type="entry name" value="UBC_2"/>
    <property type="match status" value="1"/>
</dbReference>
<evidence type="ECO:0000256" key="2">
    <source>
        <dbReference type="ARBA" id="ARBA00022786"/>
    </source>
</evidence>